<name>A0A0A9CNA1_ARUDO</name>
<organism evidence="1">
    <name type="scientific">Arundo donax</name>
    <name type="common">Giant reed</name>
    <name type="synonym">Donax arundinaceus</name>
    <dbReference type="NCBI Taxonomy" id="35708"/>
    <lineage>
        <taxon>Eukaryota</taxon>
        <taxon>Viridiplantae</taxon>
        <taxon>Streptophyta</taxon>
        <taxon>Embryophyta</taxon>
        <taxon>Tracheophyta</taxon>
        <taxon>Spermatophyta</taxon>
        <taxon>Magnoliopsida</taxon>
        <taxon>Liliopsida</taxon>
        <taxon>Poales</taxon>
        <taxon>Poaceae</taxon>
        <taxon>PACMAD clade</taxon>
        <taxon>Arundinoideae</taxon>
        <taxon>Arundineae</taxon>
        <taxon>Arundo</taxon>
    </lineage>
</organism>
<evidence type="ECO:0000313" key="1">
    <source>
        <dbReference type="EMBL" id="JAD77046.1"/>
    </source>
</evidence>
<accession>A0A0A9CNA1</accession>
<dbReference type="EMBL" id="GBRH01220849">
    <property type="protein sequence ID" value="JAD77046.1"/>
    <property type="molecule type" value="Transcribed_RNA"/>
</dbReference>
<reference evidence="1" key="1">
    <citation type="submission" date="2014-09" db="EMBL/GenBank/DDBJ databases">
        <authorList>
            <person name="Magalhaes I.L.F."/>
            <person name="Oliveira U."/>
            <person name="Santos F.R."/>
            <person name="Vidigal T.H.D.A."/>
            <person name="Brescovit A.D."/>
            <person name="Santos A.J."/>
        </authorList>
    </citation>
    <scope>NUCLEOTIDE SEQUENCE</scope>
    <source>
        <tissue evidence="1">Shoot tissue taken approximately 20 cm above the soil surface</tissue>
    </source>
</reference>
<reference evidence="1" key="2">
    <citation type="journal article" date="2015" name="Data Brief">
        <title>Shoot transcriptome of the giant reed, Arundo donax.</title>
        <authorList>
            <person name="Barrero R.A."/>
            <person name="Guerrero F.D."/>
            <person name="Moolhuijzen P."/>
            <person name="Goolsby J.A."/>
            <person name="Tidwell J."/>
            <person name="Bellgard S.E."/>
            <person name="Bellgard M.I."/>
        </authorList>
    </citation>
    <scope>NUCLEOTIDE SEQUENCE</scope>
    <source>
        <tissue evidence="1">Shoot tissue taken approximately 20 cm above the soil surface</tissue>
    </source>
</reference>
<dbReference type="AlphaFoldDB" id="A0A0A9CNA1"/>
<protein>
    <submittedName>
        <fullName evidence="1">Uncharacterized protein</fullName>
    </submittedName>
</protein>
<sequence>MDSIMATLLSVPIHLHPGLCLAELRRAPHQQSQPSWTTPRTCLRLSLMMRSLHTSISSFSKMRMRSLALSPVHLWRIQPSSPLRSPLLTSLRLLSPHRHMNGNL</sequence>
<proteinExistence type="predicted"/>